<comment type="caution">
    <text evidence="10">The sequence shown here is derived from an EMBL/GenBank/DDBJ whole genome shotgun (WGS) entry which is preliminary data.</text>
</comment>
<dbReference type="Gene3D" id="1.10.630.10">
    <property type="entry name" value="Cytochrome P450"/>
    <property type="match status" value="1"/>
</dbReference>
<keyword evidence="7 9" id="KW-0408">Iron</keyword>
<name>A0ABR1JRE7_9AGAR</name>
<evidence type="ECO:0000256" key="2">
    <source>
        <dbReference type="ARBA" id="ARBA00005179"/>
    </source>
</evidence>
<accession>A0ABR1JRE7</accession>
<evidence type="ECO:0000256" key="6">
    <source>
        <dbReference type="ARBA" id="ARBA00023002"/>
    </source>
</evidence>
<evidence type="ECO:0000256" key="9">
    <source>
        <dbReference type="RuleBase" id="RU000461"/>
    </source>
</evidence>
<dbReference type="SUPFAM" id="SSF48264">
    <property type="entry name" value="Cytochrome P450"/>
    <property type="match status" value="1"/>
</dbReference>
<dbReference type="Proteomes" id="UP001498398">
    <property type="component" value="Unassembled WGS sequence"/>
</dbReference>
<dbReference type="InterPro" id="IPR017972">
    <property type="entry name" value="Cyt_P450_CS"/>
</dbReference>
<dbReference type="CDD" id="cd11065">
    <property type="entry name" value="CYP64-like"/>
    <property type="match status" value="1"/>
</dbReference>
<dbReference type="Pfam" id="PF00067">
    <property type="entry name" value="p450"/>
    <property type="match status" value="1"/>
</dbReference>
<keyword evidence="6 9" id="KW-0560">Oxidoreductase</keyword>
<evidence type="ECO:0000256" key="8">
    <source>
        <dbReference type="ARBA" id="ARBA00023033"/>
    </source>
</evidence>
<dbReference type="PANTHER" id="PTHR46300:SF7">
    <property type="entry name" value="P450, PUTATIVE (EUROFUNG)-RELATED"/>
    <property type="match status" value="1"/>
</dbReference>
<dbReference type="InterPro" id="IPR002401">
    <property type="entry name" value="Cyt_P450_E_grp-I"/>
</dbReference>
<dbReference type="PRINTS" id="PR00385">
    <property type="entry name" value="P450"/>
</dbReference>
<dbReference type="EMBL" id="JBANRG010000007">
    <property type="protein sequence ID" value="KAK7464930.1"/>
    <property type="molecule type" value="Genomic_DNA"/>
</dbReference>
<evidence type="ECO:0000256" key="3">
    <source>
        <dbReference type="ARBA" id="ARBA00010617"/>
    </source>
</evidence>
<keyword evidence="8 9" id="KW-0503">Monooxygenase</keyword>
<protein>
    <recommendedName>
        <fullName evidence="12">Cytochrome P450</fullName>
    </recommendedName>
</protein>
<comment type="similarity">
    <text evidence="3 9">Belongs to the cytochrome P450 family.</text>
</comment>
<keyword evidence="5 9" id="KW-0479">Metal-binding</keyword>
<evidence type="ECO:0000256" key="4">
    <source>
        <dbReference type="ARBA" id="ARBA00022617"/>
    </source>
</evidence>
<reference evidence="10 11" key="1">
    <citation type="submission" date="2024-01" db="EMBL/GenBank/DDBJ databases">
        <title>A draft genome for the cacao thread blight pathogen Marasmiellus scandens.</title>
        <authorList>
            <person name="Baruah I.K."/>
            <person name="Leung J."/>
            <person name="Bukari Y."/>
            <person name="Amoako-Attah I."/>
            <person name="Meinhardt L.W."/>
            <person name="Bailey B.A."/>
            <person name="Cohen S.P."/>
        </authorList>
    </citation>
    <scope>NUCLEOTIDE SEQUENCE [LARGE SCALE GENOMIC DNA]</scope>
    <source>
        <strain evidence="10 11">GH-19</strain>
    </source>
</reference>
<evidence type="ECO:0000313" key="11">
    <source>
        <dbReference type="Proteomes" id="UP001498398"/>
    </source>
</evidence>
<sequence>MSLPTEQFLIFTILACVAATIYYRQRKGLRLPPGPPGIPIVGNLFDFPEENDPFPWKEHLELYGPISSVSTFGKTVVIVNDRQTAIDLMNQRSIVYSGRPIFTFAGELISWDQQMILSQNNPHFQSMRKLLKSFIGTKSAIVAFEHLQETETRLFLLRMLRKSGELIPNIRLTAGAIALRISHGYTIDTDITKDDPLVDLIQTAAKEFYIATRPGAWMVDIFPWLKYVPDWATFVPFKRAGAIFRAHNLEQANRPLDFVKREMEQGNAYPSFTSAMLSEVSSNPQDNSEHHIKWAANSIYGGGTDPSVAALSTFFMLMILHPDIQDKARAELDKVVGTRRLPTFQDRPNLPYIEALIKELLRWHPVGRIGIPHRCVEEDVFNGYRIPKDAIILPHMWNYTRDPSTYSRPSEFRPERFLGEEPELDPNSFIFGFGRRACPGQDFANAHMFITIVLVLSVFHIKKGKDTNGNEINVKPEFNIGTVCHPKHFPYTLECRSAEAEELIRSISDSEEFKQREGGNRIAV</sequence>
<dbReference type="InterPro" id="IPR050364">
    <property type="entry name" value="Cytochrome_P450_fung"/>
</dbReference>
<evidence type="ECO:0000256" key="7">
    <source>
        <dbReference type="ARBA" id="ARBA00023004"/>
    </source>
</evidence>
<evidence type="ECO:0008006" key="12">
    <source>
        <dbReference type="Google" id="ProtNLM"/>
    </source>
</evidence>
<proteinExistence type="inferred from homology"/>
<comment type="pathway">
    <text evidence="2">Secondary metabolite biosynthesis.</text>
</comment>
<keyword evidence="11" id="KW-1185">Reference proteome</keyword>
<keyword evidence="4 9" id="KW-0349">Heme</keyword>
<dbReference type="PRINTS" id="PR00463">
    <property type="entry name" value="EP450I"/>
</dbReference>
<evidence type="ECO:0000256" key="5">
    <source>
        <dbReference type="ARBA" id="ARBA00022723"/>
    </source>
</evidence>
<evidence type="ECO:0000256" key="1">
    <source>
        <dbReference type="ARBA" id="ARBA00001971"/>
    </source>
</evidence>
<evidence type="ECO:0000313" key="10">
    <source>
        <dbReference type="EMBL" id="KAK7464930.1"/>
    </source>
</evidence>
<organism evidence="10 11">
    <name type="scientific">Marasmiellus scandens</name>
    <dbReference type="NCBI Taxonomy" id="2682957"/>
    <lineage>
        <taxon>Eukaryota</taxon>
        <taxon>Fungi</taxon>
        <taxon>Dikarya</taxon>
        <taxon>Basidiomycota</taxon>
        <taxon>Agaricomycotina</taxon>
        <taxon>Agaricomycetes</taxon>
        <taxon>Agaricomycetidae</taxon>
        <taxon>Agaricales</taxon>
        <taxon>Marasmiineae</taxon>
        <taxon>Omphalotaceae</taxon>
        <taxon>Marasmiellus</taxon>
    </lineage>
</organism>
<gene>
    <name evidence="10" type="ORF">VKT23_006138</name>
</gene>
<dbReference type="PANTHER" id="PTHR46300">
    <property type="entry name" value="P450, PUTATIVE (EUROFUNG)-RELATED-RELATED"/>
    <property type="match status" value="1"/>
</dbReference>
<dbReference type="InterPro" id="IPR036396">
    <property type="entry name" value="Cyt_P450_sf"/>
</dbReference>
<dbReference type="PROSITE" id="PS00086">
    <property type="entry name" value="CYTOCHROME_P450"/>
    <property type="match status" value="1"/>
</dbReference>
<dbReference type="InterPro" id="IPR001128">
    <property type="entry name" value="Cyt_P450"/>
</dbReference>
<comment type="cofactor">
    <cofactor evidence="1">
        <name>heme</name>
        <dbReference type="ChEBI" id="CHEBI:30413"/>
    </cofactor>
</comment>